<organism evidence="1 2">
    <name type="scientific">Gymnopilus junonius</name>
    <name type="common">Spectacular rustgill mushroom</name>
    <name type="synonym">Gymnopilus spectabilis subsp. junonius</name>
    <dbReference type="NCBI Taxonomy" id="109634"/>
    <lineage>
        <taxon>Eukaryota</taxon>
        <taxon>Fungi</taxon>
        <taxon>Dikarya</taxon>
        <taxon>Basidiomycota</taxon>
        <taxon>Agaricomycotina</taxon>
        <taxon>Agaricomycetes</taxon>
        <taxon>Agaricomycetidae</taxon>
        <taxon>Agaricales</taxon>
        <taxon>Agaricineae</taxon>
        <taxon>Hymenogastraceae</taxon>
        <taxon>Gymnopilus</taxon>
    </lineage>
</organism>
<dbReference type="AlphaFoldDB" id="A0A9P5NK12"/>
<accession>A0A9P5NK12</accession>
<keyword evidence="2" id="KW-1185">Reference proteome</keyword>
<gene>
    <name evidence="1" type="ORF">CPB84DRAFT_1473269</name>
</gene>
<protein>
    <submittedName>
        <fullName evidence="1">Uncharacterized protein</fullName>
    </submittedName>
</protein>
<proteinExistence type="predicted"/>
<evidence type="ECO:0000313" key="1">
    <source>
        <dbReference type="EMBL" id="KAF8888140.1"/>
    </source>
</evidence>
<dbReference type="OrthoDB" id="3113086at2759"/>
<dbReference type="Proteomes" id="UP000724874">
    <property type="component" value="Unassembled WGS sequence"/>
</dbReference>
<dbReference type="EMBL" id="JADNYJ010000086">
    <property type="protein sequence ID" value="KAF8888140.1"/>
    <property type="molecule type" value="Genomic_DNA"/>
</dbReference>
<evidence type="ECO:0000313" key="2">
    <source>
        <dbReference type="Proteomes" id="UP000724874"/>
    </source>
</evidence>
<name>A0A9P5NK12_GYMJU</name>
<reference evidence="1" key="1">
    <citation type="submission" date="2020-11" db="EMBL/GenBank/DDBJ databases">
        <authorList>
            <consortium name="DOE Joint Genome Institute"/>
            <person name="Ahrendt S."/>
            <person name="Riley R."/>
            <person name="Andreopoulos W."/>
            <person name="LaButti K."/>
            <person name="Pangilinan J."/>
            <person name="Ruiz-duenas F.J."/>
            <person name="Barrasa J.M."/>
            <person name="Sanchez-Garcia M."/>
            <person name="Camarero S."/>
            <person name="Miyauchi S."/>
            <person name="Serrano A."/>
            <person name="Linde D."/>
            <person name="Babiker R."/>
            <person name="Drula E."/>
            <person name="Ayuso-Fernandez I."/>
            <person name="Pacheco R."/>
            <person name="Padilla G."/>
            <person name="Ferreira P."/>
            <person name="Barriuso J."/>
            <person name="Kellner H."/>
            <person name="Castanera R."/>
            <person name="Alfaro M."/>
            <person name="Ramirez L."/>
            <person name="Pisabarro A.G."/>
            <person name="Kuo A."/>
            <person name="Tritt A."/>
            <person name="Lipzen A."/>
            <person name="He G."/>
            <person name="Yan M."/>
            <person name="Ng V."/>
            <person name="Cullen D."/>
            <person name="Martin F."/>
            <person name="Rosso M.-N."/>
            <person name="Henrissat B."/>
            <person name="Hibbett D."/>
            <person name="Martinez A.T."/>
            <person name="Grigoriev I.V."/>
        </authorList>
    </citation>
    <scope>NUCLEOTIDE SEQUENCE</scope>
    <source>
        <strain evidence="1">AH 44721</strain>
    </source>
</reference>
<sequence length="240" mass="28246">MTLIGINATCRDDYLVMGLFQPDDSPLFYLSYYHPFCDSSDPLDGQHLDVRHFLARQYLGGSMHPYRKQLYNFLVNPLQSGPLVLDGKRYASAALHCLQSLCDDDGSSIPFTEYDLDQIVIRTNRPLFWRKVLLPRTRRLKSFQAKVLKRTKGSISSIAFPYMQDLVDDFFYSRAYRWALQCVRRLLRRSTYSKELLDFASRRSFSIRSQDWPRQSRLARNAIDRYIMFCQTEDDTSRCR</sequence>
<comment type="caution">
    <text evidence="1">The sequence shown here is derived from an EMBL/GenBank/DDBJ whole genome shotgun (WGS) entry which is preliminary data.</text>
</comment>